<name>A0A3G4ZVX2_9VIRU</name>
<dbReference type="EMBL" id="MK072132">
    <property type="protein sequence ID" value="AYV79000.1"/>
    <property type="molecule type" value="Genomic_DNA"/>
</dbReference>
<evidence type="ECO:0000256" key="2">
    <source>
        <dbReference type="ARBA" id="ARBA00023043"/>
    </source>
</evidence>
<dbReference type="PROSITE" id="PS50297">
    <property type="entry name" value="ANK_REP_REGION"/>
    <property type="match status" value="1"/>
</dbReference>
<evidence type="ECO:0000256" key="1">
    <source>
        <dbReference type="ARBA" id="ARBA00022737"/>
    </source>
</evidence>
<proteinExistence type="predicted"/>
<organism evidence="3">
    <name type="scientific">Faunusvirus sp</name>
    <dbReference type="NCBI Taxonomy" id="2487766"/>
    <lineage>
        <taxon>Viruses</taxon>
        <taxon>Varidnaviria</taxon>
        <taxon>Bamfordvirae</taxon>
        <taxon>Nucleocytoviricota</taxon>
        <taxon>Megaviricetes</taxon>
        <taxon>Imitervirales</taxon>
        <taxon>Mimiviridae</taxon>
    </lineage>
</organism>
<dbReference type="Pfam" id="PF12796">
    <property type="entry name" value="Ank_2"/>
    <property type="match status" value="1"/>
</dbReference>
<evidence type="ECO:0000313" key="3">
    <source>
        <dbReference type="EMBL" id="AYV79000.1"/>
    </source>
</evidence>
<gene>
    <name evidence="3" type="ORF">Faunusvirus1_20</name>
</gene>
<dbReference type="InterPro" id="IPR036770">
    <property type="entry name" value="Ankyrin_rpt-contain_sf"/>
</dbReference>
<dbReference type="SUPFAM" id="SSF48403">
    <property type="entry name" value="Ankyrin repeat"/>
    <property type="match status" value="1"/>
</dbReference>
<dbReference type="Gene3D" id="1.25.40.20">
    <property type="entry name" value="Ankyrin repeat-containing domain"/>
    <property type="match status" value="1"/>
</dbReference>
<dbReference type="InterPro" id="IPR002110">
    <property type="entry name" value="Ankyrin_rpt"/>
</dbReference>
<keyword evidence="2" id="KW-0040">ANK repeat</keyword>
<dbReference type="PROSITE" id="PS50088">
    <property type="entry name" value="ANK_REPEAT"/>
    <property type="match status" value="1"/>
</dbReference>
<reference evidence="3" key="1">
    <citation type="submission" date="2018-10" db="EMBL/GenBank/DDBJ databases">
        <title>Hidden diversity of soil giant viruses.</title>
        <authorList>
            <person name="Schulz F."/>
            <person name="Alteio L."/>
            <person name="Goudeau D."/>
            <person name="Ryan E.M."/>
            <person name="Malmstrom R.R."/>
            <person name="Blanchard J."/>
            <person name="Woyke T."/>
        </authorList>
    </citation>
    <scope>NUCLEOTIDE SEQUENCE</scope>
    <source>
        <strain evidence="3">FNV1</strain>
    </source>
</reference>
<accession>A0A3G4ZVX2</accession>
<dbReference type="PANTHER" id="PTHR24198">
    <property type="entry name" value="ANKYRIN REPEAT AND PROTEIN KINASE DOMAIN-CONTAINING PROTEIN"/>
    <property type="match status" value="1"/>
</dbReference>
<dbReference type="PANTHER" id="PTHR24198:SF165">
    <property type="entry name" value="ANKYRIN REPEAT-CONTAINING PROTEIN-RELATED"/>
    <property type="match status" value="1"/>
</dbReference>
<dbReference type="SMART" id="SM00248">
    <property type="entry name" value="ANK"/>
    <property type="match status" value="3"/>
</dbReference>
<protein>
    <submittedName>
        <fullName evidence="3">Uncharacterized protein</fullName>
    </submittedName>
</protein>
<sequence length="211" mass="24039">MSDEYKAQQFCDLLATEYVIYVNTPGATIDDVENKCIKFIKKQGDVRYNKFYNKRVDKTTPFLYVCRFNLKRIVNLMLMSDMDVNNADVTGDTAIISSISWNFFNCIPVIHTLLAHGANCNIKNNDGNTALFYAIRYNLTDVVTMLINGGADFTEILDHNHDITVSKCMQSRYHTVISNIIDDKSPDNKLSSAFRTTYAIQLVDIISQYVI</sequence>
<keyword evidence="1" id="KW-0677">Repeat</keyword>